<organism evidence="3 4">
    <name type="scientific">Emiliania huxleyi (strain CCMP1516)</name>
    <dbReference type="NCBI Taxonomy" id="280463"/>
    <lineage>
        <taxon>Eukaryota</taxon>
        <taxon>Haptista</taxon>
        <taxon>Haptophyta</taxon>
        <taxon>Prymnesiophyceae</taxon>
        <taxon>Isochrysidales</taxon>
        <taxon>Noelaerhabdaceae</taxon>
        <taxon>Emiliania</taxon>
    </lineage>
</organism>
<dbReference type="Gene3D" id="3.40.30.10">
    <property type="entry name" value="Glutaredoxin"/>
    <property type="match status" value="1"/>
</dbReference>
<evidence type="ECO:0000259" key="2">
    <source>
        <dbReference type="PROSITE" id="PS51352"/>
    </source>
</evidence>
<dbReference type="SUPFAM" id="SSF52833">
    <property type="entry name" value="Thioredoxin-like"/>
    <property type="match status" value="1"/>
</dbReference>
<dbReference type="GO" id="GO:0005783">
    <property type="term" value="C:endoplasmic reticulum"/>
    <property type="evidence" value="ECO:0007669"/>
    <property type="project" value="TreeGrafter"/>
</dbReference>
<dbReference type="PROSITE" id="PS51352">
    <property type="entry name" value="THIOREDOXIN_2"/>
    <property type="match status" value="1"/>
</dbReference>
<dbReference type="eggNOG" id="KOG0191">
    <property type="taxonomic scope" value="Eukaryota"/>
</dbReference>
<dbReference type="GO" id="GO:0006457">
    <property type="term" value="P:protein folding"/>
    <property type="evidence" value="ECO:0007669"/>
    <property type="project" value="TreeGrafter"/>
</dbReference>
<reference evidence="4" key="1">
    <citation type="journal article" date="2013" name="Nature">
        <title>Pan genome of the phytoplankton Emiliania underpins its global distribution.</title>
        <authorList>
            <person name="Read B.A."/>
            <person name="Kegel J."/>
            <person name="Klute M.J."/>
            <person name="Kuo A."/>
            <person name="Lefebvre S.C."/>
            <person name="Maumus F."/>
            <person name="Mayer C."/>
            <person name="Miller J."/>
            <person name="Monier A."/>
            <person name="Salamov A."/>
            <person name="Young J."/>
            <person name="Aguilar M."/>
            <person name="Claverie J.M."/>
            <person name="Frickenhaus S."/>
            <person name="Gonzalez K."/>
            <person name="Herman E.K."/>
            <person name="Lin Y.C."/>
            <person name="Napier J."/>
            <person name="Ogata H."/>
            <person name="Sarno A.F."/>
            <person name="Shmutz J."/>
            <person name="Schroeder D."/>
            <person name="de Vargas C."/>
            <person name="Verret F."/>
            <person name="von Dassow P."/>
            <person name="Valentin K."/>
            <person name="Van de Peer Y."/>
            <person name="Wheeler G."/>
            <person name="Dacks J.B."/>
            <person name="Delwiche C.F."/>
            <person name="Dyhrman S.T."/>
            <person name="Glockner G."/>
            <person name="John U."/>
            <person name="Richards T."/>
            <person name="Worden A.Z."/>
            <person name="Zhang X."/>
            <person name="Grigoriev I.V."/>
            <person name="Allen A.E."/>
            <person name="Bidle K."/>
            <person name="Borodovsky M."/>
            <person name="Bowler C."/>
            <person name="Brownlee C."/>
            <person name="Cock J.M."/>
            <person name="Elias M."/>
            <person name="Gladyshev V.N."/>
            <person name="Groth M."/>
            <person name="Guda C."/>
            <person name="Hadaegh A."/>
            <person name="Iglesias-Rodriguez M.D."/>
            <person name="Jenkins J."/>
            <person name="Jones B.M."/>
            <person name="Lawson T."/>
            <person name="Leese F."/>
            <person name="Lindquist E."/>
            <person name="Lobanov A."/>
            <person name="Lomsadze A."/>
            <person name="Malik S.B."/>
            <person name="Marsh M.E."/>
            <person name="Mackinder L."/>
            <person name="Mock T."/>
            <person name="Mueller-Roeber B."/>
            <person name="Pagarete A."/>
            <person name="Parker M."/>
            <person name="Probert I."/>
            <person name="Quesneville H."/>
            <person name="Raines C."/>
            <person name="Rensing S.A."/>
            <person name="Riano-Pachon D.M."/>
            <person name="Richier S."/>
            <person name="Rokitta S."/>
            <person name="Shiraiwa Y."/>
            <person name="Soanes D.M."/>
            <person name="van der Giezen M."/>
            <person name="Wahlund T.M."/>
            <person name="Williams B."/>
            <person name="Wilson W."/>
            <person name="Wolfe G."/>
            <person name="Wurch L.L."/>
        </authorList>
    </citation>
    <scope>NUCLEOTIDE SEQUENCE</scope>
</reference>
<dbReference type="PROSITE" id="PS00194">
    <property type="entry name" value="THIOREDOXIN_1"/>
    <property type="match status" value="1"/>
</dbReference>
<dbReference type="GO" id="GO:0003756">
    <property type="term" value="F:protein disulfide isomerase activity"/>
    <property type="evidence" value="ECO:0007669"/>
    <property type="project" value="TreeGrafter"/>
</dbReference>
<keyword evidence="4" id="KW-1185">Reference proteome</keyword>
<dbReference type="PaxDb" id="2903-EOD14369"/>
<dbReference type="InterPro" id="IPR051063">
    <property type="entry name" value="PDI"/>
</dbReference>
<dbReference type="EnsemblProtists" id="EOD14369">
    <property type="protein sequence ID" value="EOD14369"/>
    <property type="gene ID" value="EMIHUDRAFT_48909"/>
</dbReference>
<dbReference type="RefSeq" id="XP_005766798.1">
    <property type="nucleotide sequence ID" value="XM_005766741.1"/>
</dbReference>
<dbReference type="AlphaFoldDB" id="A0A0D3ISY4"/>
<comment type="similarity">
    <text evidence="1">Belongs to the protein disulfide isomerase family.</text>
</comment>
<dbReference type="HOGENOM" id="CLU_090389_4_3_1"/>
<sequence length="102" mass="11166">VLLPCAAASAVVDLDSDSVDQSLKRQRAFIKFFAPWCGHCKRLAPIWEGLAEREELSGTTIARVDCTKNQALCTSFGVRAFPTLIFADKGGKELRKHTGGRD</sequence>
<accession>A0A0D3ISY4</accession>
<dbReference type="STRING" id="2903.R1E086"/>
<dbReference type="Proteomes" id="UP000013827">
    <property type="component" value="Unassembled WGS sequence"/>
</dbReference>
<dbReference type="PRINTS" id="PR00421">
    <property type="entry name" value="THIOREDOXIN"/>
</dbReference>
<dbReference type="OMA" id="CAKADIH"/>
<dbReference type="PANTHER" id="PTHR45672">
    <property type="entry name" value="PROTEIN DISULFIDE-ISOMERASE C17H9.14C-RELATED"/>
    <property type="match status" value="1"/>
</dbReference>
<feature type="domain" description="Thioredoxin" evidence="2">
    <location>
        <begin position="1"/>
        <end position="102"/>
    </location>
</feature>
<protein>
    <recommendedName>
        <fullName evidence="2">Thioredoxin domain-containing protein</fullName>
    </recommendedName>
</protein>
<evidence type="ECO:0000256" key="1">
    <source>
        <dbReference type="ARBA" id="ARBA00006347"/>
    </source>
</evidence>
<dbReference type="KEGG" id="ehx:EMIHUDRAFT_48909"/>
<dbReference type="GeneID" id="17260479"/>
<dbReference type="InterPro" id="IPR013766">
    <property type="entry name" value="Thioredoxin_domain"/>
</dbReference>
<evidence type="ECO:0000313" key="4">
    <source>
        <dbReference type="Proteomes" id="UP000013827"/>
    </source>
</evidence>
<proteinExistence type="inferred from homology"/>
<dbReference type="Pfam" id="PF00085">
    <property type="entry name" value="Thioredoxin"/>
    <property type="match status" value="1"/>
</dbReference>
<name>A0A0D3ISY4_EMIH1</name>
<dbReference type="InterPro" id="IPR017937">
    <property type="entry name" value="Thioredoxin_CS"/>
</dbReference>
<evidence type="ECO:0000313" key="3">
    <source>
        <dbReference type="EnsemblProtists" id="EOD14369"/>
    </source>
</evidence>
<dbReference type="InterPro" id="IPR036249">
    <property type="entry name" value="Thioredoxin-like_sf"/>
</dbReference>
<reference evidence="3" key="2">
    <citation type="submission" date="2024-10" db="UniProtKB">
        <authorList>
            <consortium name="EnsemblProtists"/>
        </authorList>
    </citation>
    <scope>IDENTIFICATION</scope>
</reference>